<reference evidence="3" key="1">
    <citation type="submission" date="2023-04" db="EMBL/GenBank/DDBJ databases">
        <title>Black Yeasts Isolated from many extreme environments.</title>
        <authorList>
            <person name="Coleine C."/>
            <person name="Stajich J.E."/>
            <person name="Selbmann L."/>
        </authorList>
    </citation>
    <scope>NUCLEOTIDE SEQUENCE</scope>
    <source>
        <strain evidence="3">CCFEE 5312</strain>
    </source>
</reference>
<feature type="transmembrane region" description="Helical" evidence="2">
    <location>
        <begin position="122"/>
        <end position="143"/>
    </location>
</feature>
<evidence type="ECO:0000313" key="3">
    <source>
        <dbReference type="EMBL" id="KAK3050479.1"/>
    </source>
</evidence>
<proteinExistence type="predicted"/>
<dbReference type="AlphaFoldDB" id="A0AAJ0GCH3"/>
<comment type="caution">
    <text evidence="3">The sequence shown here is derived from an EMBL/GenBank/DDBJ whole genome shotgun (WGS) entry which is preliminary data.</text>
</comment>
<dbReference type="EMBL" id="JAWDJX010000032">
    <property type="protein sequence ID" value="KAK3050479.1"/>
    <property type="molecule type" value="Genomic_DNA"/>
</dbReference>
<feature type="region of interest" description="Disordered" evidence="1">
    <location>
        <begin position="1"/>
        <end position="28"/>
    </location>
</feature>
<keyword evidence="2" id="KW-0812">Transmembrane</keyword>
<accession>A0AAJ0GCH3</accession>
<feature type="transmembrane region" description="Helical" evidence="2">
    <location>
        <begin position="51"/>
        <end position="71"/>
    </location>
</feature>
<keyword evidence="2" id="KW-1133">Transmembrane helix</keyword>
<protein>
    <submittedName>
        <fullName evidence="3">Uncharacterized protein</fullName>
    </submittedName>
</protein>
<gene>
    <name evidence="3" type="ORF">LTR09_008390</name>
</gene>
<feature type="compositionally biased region" description="Basic residues" evidence="1">
    <location>
        <begin position="1"/>
        <end position="10"/>
    </location>
</feature>
<organism evidence="3 4">
    <name type="scientific">Extremus antarcticus</name>
    <dbReference type="NCBI Taxonomy" id="702011"/>
    <lineage>
        <taxon>Eukaryota</taxon>
        <taxon>Fungi</taxon>
        <taxon>Dikarya</taxon>
        <taxon>Ascomycota</taxon>
        <taxon>Pezizomycotina</taxon>
        <taxon>Dothideomycetes</taxon>
        <taxon>Dothideomycetidae</taxon>
        <taxon>Mycosphaerellales</taxon>
        <taxon>Extremaceae</taxon>
        <taxon>Extremus</taxon>
    </lineage>
</organism>
<feature type="compositionally biased region" description="Acidic residues" evidence="1">
    <location>
        <begin position="16"/>
        <end position="28"/>
    </location>
</feature>
<feature type="transmembrane region" description="Helical" evidence="2">
    <location>
        <begin position="77"/>
        <end position="96"/>
    </location>
</feature>
<dbReference type="Proteomes" id="UP001271007">
    <property type="component" value="Unassembled WGS sequence"/>
</dbReference>
<keyword evidence="2" id="KW-0472">Membrane</keyword>
<evidence type="ECO:0000256" key="2">
    <source>
        <dbReference type="SAM" id="Phobius"/>
    </source>
</evidence>
<sequence length="188" mass="21464">MATTRVRKAFRYPSESEGEDEPDEMDEEHQERLISSLQTEDQQKNELYRKCFLAIPLFASFFFLYAFVVASTTRARAVTLLSVSSLGCTAYILYFMPVEAPDRKGKKPVYRVEAEKTPVEKYLVYLNGALAGLLLLAATVSWRRGLGEVAWREMLPAVIFGLTMFVRQQLAPLDLEDLQKARYEYKGA</sequence>
<keyword evidence="4" id="KW-1185">Reference proteome</keyword>
<name>A0AAJ0GCH3_9PEZI</name>
<evidence type="ECO:0000313" key="4">
    <source>
        <dbReference type="Proteomes" id="UP001271007"/>
    </source>
</evidence>
<evidence type="ECO:0000256" key="1">
    <source>
        <dbReference type="SAM" id="MobiDB-lite"/>
    </source>
</evidence>